<name>A0A5B8R3T4_9GAMM</name>
<dbReference type="EMBL" id="CP031775">
    <property type="protein sequence ID" value="QDZ92421.1"/>
    <property type="molecule type" value="Genomic_DNA"/>
</dbReference>
<organism evidence="1 2">
    <name type="scientific">Shewanella decolorationis</name>
    <dbReference type="NCBI Taxonomy" id="256839"/>
    <lineage>
        <taxon>Bacteria</taxon>
        <taxon>Pseudomonadati</taxon>
        <taxon>Pseudomonadota</taxon>
        <taxon>Gammaproteobacteria</taxon>
        <taxon>Alteromonadales</taxon>
        <taxon>Shewanellaceae</taxon>
        <taxon>Shewanella</taxon>
    </lineage>
</organism>
<evidence type="ECO:0008006" key="3">
    <source>
        <dbReference type="Google" id="ProtNLM"/>
    </source>
</evidence>
<evidence type="ECO:0000313" key="2">
    <source>
        <dbReference type="Proteomes" id="UP000321124"/>
    </source>
</evidence>
<proteinExistence type="predicted"/>
<evidence type="ECO:0000313" key="1">
    <source>
        <dbReference type="EMBL" id="QDZ92421.1"/>
    </source>
</evidence>
<dbReference type="RefSeq" id="WP_208660170.1">
    <property type="nucleotide sequence ID" value="NZ_CP031775.2"/>
</dbReference>
<protein>
    <recommendedName>
        <fullName evidence="3">Elongation factor Tu</fullName>
    </recommendedName>
</protein>
<reference evidence="1 2" key="1">
    <citation type="journal article" date="2019" name="Ecotoxicol. Environ. Saf.">
        <title>Microbial characterization of heavy metal resistant bacterial strains isolated from an electroplating wastewater treatment plant.</title>
        <authorList>
            <person name="Cai X."/>
            <person name="Zheng X."/>
            <person name="Zhang D."/>
            <person name="Iqbal W."/>
            <person name="Liu C."/>
            <person name="Yang B."/>
            <person name="Zhao X."/>
            <person name="Lu X."/>
            <person name="Mao Y."/>
        </authorList>
    </citation>
    <scope>NUCLEOTIDE SEQUENCE [LARGE SCALE GENOMIC DNA]</scope>
    <source>
        <strain evidence="1 2">Ni1-3</strain>
    </source>
</reference>
<accession>A0A5B8R3T4</accession>
<dbReference type="AlphaFoldDB" id="A0A5B8R3T4"/>
<dbReference type="Gene3D" id="2.40.30.10">
    <property type="entry name" value="Translation factors"/>
    <property type="match status" value="1"/>
</dbReference>
<dbReference type="Proteomes" id="UP000321124">
    <property type="component" value="Chromosome"/>
</dbReference>
<sequence length="105" mass="11329">MSFTILAEVEVIKVEHKDCLARFASGARPTISYKGLEVSGSSFASCAINLGDVEEAFPGDKLEIEIGFLNPELHESLMYVGLEFGLYAGPWMIAKGTVSLLSNSI</sequence>
<gene>
    <name evidence="1" type="ORF">D0436_19255</name>
</gene>
<dbReference type="KEGG" id="sdeo:D0436_19255"/>